<sequence length="274" mass="28165">MSGSMSDGARVAFLDVDGTYADHGTVPAVHEEAVRAARRAGHRVLLCTGRPESMLPPSLLAAGFDGVVATAGAFVRLDGDVVADLRFPDDLATRVRHVLDAHDVAYLLETPDAVYGPVGLDARLVRRGDAAPHEILDVLKMPGDLSGVRYAKISYFDSPTPIAALRTELGPEVGILPSSYADTGDNAGEIHLAGVHKAVGMAAVMEHLGLSPAQSVGIGDGYNDVEMLQYAGTAVAVEGAPPAVLAEADLVVPGPAGGGVAEAFARLGMLDGVA</sequence>
<organism evidence="1 2">
    <name type="scientific">Krasilnikoviella flava</name>
    <dbReference type="NCBI Taxonomy" id="526729"/>
    <lineage>
        <taxon>Bacteria</taxon>
        <taxon>Bacillati</taxon>
        <taxon>Actinomycetota</taxon>
        <taxon>Actinomycetes</taxon>
        <taxon>Micrococcales</taxon>
        <taxon>Promicromonosporaceae</taxon>
        <taxon>Krasilnikoviella</taxon>
    </lineage>
</organism>
<name>A0A1T5KUV5_9MICO</name>
<dbReference type="GO" id="GO:0000287">
    <property type="term" value="F:magnesium ion binding"/>
    <property type="evidence" value="ECO:0007669"/>
    <property type="project" value="TreeGrafter"/>
</dbReference>
<dbReference type="GO" id="GO:0016791">
    <property type="term" value="F:phosphatase activity"/>
    <property type="evidence" value="ECO:0007669"/>
    <property type="project" value="TreeGrafter"/>
</dbReference>
<dbReference type="InterPro" id="IPR023214">
    <property type="entry name" value="HAD_sf"/>
</dbReference>
<dbReference type="STRING" id="526729.SAMN04324258_2464"/>
<keyword evidence="2" id="KW-1185">Reference proteome</keyword>
<dbReference type="Proteomes" id="UP000189777">
    <property type="component" value="Unassembled WGS sequence"/>
</dbReference>
<dbReference type="PANTHER" id="PTHR10000">
    <property type="entry name" value="PHOSPHOSERINE PHOSPHATASE"/>
    <property type="match status" value="1"/>
</dbReference>
<evidence type="ECO:0000313" key="2">
    <source>
        <dbReference type="Proteomes" id="UP000189777"/>
    </source>
</evidence>
<dbReference type="Gene3D" id="3.30.1240.10">
    <property type="match status" value="1"/>
</dbReference>
<dbReference type="Pfam" id="PF08282">
    <property type="entry name" value="Hydrolase_3"/>
    <property type="match status" value="1"/>
</dbReference>
<accession>A0A1T5KUV5</accession>
<proteinExistence type="predicted"/>
<dbReference type="AlphaFoldDB" id="A0A1T5KUV5"/>
<evidence type="ECO:0000313" key="1">
    <source>
        <dbReference type="EMBL" id="SKC67477.1"/>
    </source>
</evidence>
<dbReference type="EMBL" id="FUZQ01000004">
    <property type="protein sequence ID" value="SKC67477.1"/>
    <property type="molecule type" value="Genomic_DNA"/>
</dbReference>
<gene>
    <name evidence="1" type="ORF">SAMN04324258_2464</name>
</gene>
<dbReference type="Gene3D" id="3.40.50.1000">
    <property type="entry name" value="HAD superfamily/HAD-like"/>
    <property type="match status" value="1"/>
</dbReference>
<reference evidence="1 2" key="1">
    <citation type="submission" date="2017-02" db="EMBL/GenBank/DDBJ databases">
        <authorList>
            <person name="Peterson S.W."/>
        </authorList>
    </citation>
    <scope>NUCLEOTIDE SEQUENCE [LARGE SCALE GENOMIC DNA]</scope>
    <source>
        <strain evidence="1 2">DSM 21481</strain>
    </source>
</reference>
<dbReference type="SUPFAM" id="SSF56784">
    <property type="entry name" value="HAD-like"/>
    <property type="match status" value="1"/>
</dbReference>
<protein>
    <recommendedName>
        <fullName evidence="3">Cof subfamily of IIB subfamily of haloacid dehalogenase superfamily/HAD-superfamily hydrolase, subfamily IIB</fullName>
    </recommendedName>
</protein>
<dbReference type="GO" id="GO:0005829">
    <property type="term" value="C:cytosol"/>
    <property type="evidence" value="ECO:0007669"/>
    <property type="project" value="TreeGrafter"/>
</dbReference>
<evidence type="ECO:0008006" key="3">
    <source>
        <dbReference type="Google" id="ProtNLM"/>
    </source>
</evidence>
<dbReference type="InterPro" id="IPR036412">
    <property type="entry name" value="HAD-like_sf"/>
</dbReference>
<dbReference type="PANTHER" id="PTHR10000:SF25">
    <property type="entry name" value="PHOSPHATASE YKRA-RELATED"/>
    <property type="match status" value="1"/>
</dbReference>